<keyword evidence="8" id="KW-1185">Reference proteome</keyword>
<name>A0A4V6WRF7_9SPHN</name>
<comment type="cofactor">
    <cofactor evidence="1">
        <name>Zn(2+)</name>
        <dbReference type="ChEBI" id="CHEBI:29105"/>
    </cofactor>
</comment>
<dbReference type="RefSeq" id="WP_136943077.1">
    <property type="nucleotide sequence ID" value="NZ_SWKR01000002.1"/>
</dbReference>
<evidence type="ECO:0000256" key="5">
    <source>
        <dbReference type="ARBA" id="ARBA00022801"/>
    </source>
</evidence>
<dbReference type="SUPFAM" id="SSF51338">
    <property type="entry name" value="Composite domain of metallo-dependent hydrolases"/>
    <property type="match status" value="1"/>
</dbReference>
<evidence type="ECO:0000256" key="4">
    <source>
        <dbReference type="ARBA" id="ARBA00022723"/>
    </source>
</evidence>
<dbReference type="Pfam" id="PF01979">
    <property type="entry name" value="Amidohydro_1"/>
    <property type="match status" value="1"/>
</dbReference>
<keyword evidence="4" id="KW-0479">Metal-binding</keyword>
<dbReference type="PANTHER" id="PTHR43668">
    <property type="entry name" value="ALLANTOINASE"/>
    <property type="match status" value="1"/>
</dbReference>
<comment type="function">
    <text evidence="2">Catalyzes the reversible cyclization of carbamoyl aspartate to dihydroorotate.</text>
</comment>
<dbReference type="PANTHER" id="PTHR43668:SF4">
    <property type="entry name" value="ALLANTOINASE"/>
    <property type="match status" value="1"/>
</dbReference>
<dbReference type="InterPro" id="IPR002195">
    <property type="entry name" value="Dihydroorotase_CS"/>
</dbReference>
<organism evidence="7 8">
    <name type="scientific">Sphingomonas baiyangensis</name>
    <dbReference type="NCBI Taxonomy" id="2572576"/>
    <lineage>
        <taxon>Bacteria</taxon>
        <taxon>Pseudomonadati</taxon>
        <taxon>Pseudomonadota</taxon>
        <taxon>Alphaproteobacteria</taxon>
        <taxon>Sphingomonadales</taxon>
        <taxon>Sphingomonadaceae</taxon>
        <taxon>Sphingomonas</taxon>
    </lineage>
</organism>
<comment type="similarity">
    <text evidence="3">Belongs to the metallo-dependent hydrolases superfamily. DHOase family. Class I DHOase subfamily.</text>
</comment>
<proteinExistence type="inferred from homology"/>
<dbReference type="GO" id="GO:0004038">
    <property type="term" value="F:allantoinase activity"/>
    <property type="evidence" value="ECO:0007669"/>
    <property type="project" value="TreeGrafter"/>
</dbReference>
<keyword evidence="5 7" id="KW-0378">Hydrolase</keyword>
<dbReference type="InterPro" id="IPR050138">
    <property type="entry name" value="DHOase/Allantoinase_Hydrolase"/>
</dbReference>
<dbReference type="AlphaFoldDB" id="A0A4V6WRF7"/>
<feature type="domain" description="Amidohydrolase-related" evidence="6">
    <location>
        <begin position="51"/>
        <end position="417"/>
    </location>
</feature>
<dbReference type="GO" id="GO:0004151">
    <property type="term" value="F:dihydroorotase activity"/>
    <property type="evidence" value="ECO:0007669"/>
    <property type="project" value="UniProtKB-EC"/>
</dbReference>
<evidence type="ECO:0000256" key="1">
    <source>
        <dbReference type="ARBA" id="ARBA00001947"/>
    </source>
</evidence>
<dbReference type="EMBL" id="SWKR01000002">
    <property type="protein sequence ID" value="TKD51128.1"/>
    <property type="molecule type" value="Genomic_DNA"/>
</dbReference>
<evidence type="ECO:0000256" key="3">
    <source>
        <dbReference type="ARBA" id="ARBA00010286"/>
    </source>
</evidence>
<evidence type="ECO:0000256" key="2">
    <source>
        <dbReference type="ARBA" id="ARBA00002368"/>
    </source>
</evidence>
<evidence type="ECO:0000259" key="6">
    <source>
        <dbReference type="Pfam" id="PF01979"/>
    </source>
</evidence>
<dbReference type="SUPFAM" id="SSF51556">
    <property type="entry name" value="Metallo-dependent hydrolases"/>
    <property type="match status" value="1"/>
</dbReference>
<dbReference type="InterPro" id="IPR032466">
    <property type="entry name" value="Metal_Hydrolase"/>
</dbReference>
<dbReference type="NCBIfam" id="TIGR00857">
    <property type="entry name" value="pyrC_multi"/>
    <property type="match status" value="1"/>
</dbReference>
<dbReference type="OrthoDB" id="9775759at2"/>
<dbReference type="PROSITE" id="PS00483">
    <property type="entry name" value="DIHYDROOROTASE_2"/>
    <property type="match status" value="1"/>
</dbReference>
<reference evidence="7 8" key="1">
    <citation type="submission" date="2019-04" db="EMBL/GenBank/DDBJ databases">
        <authorList>
            <person name="Yang Y."/>
            <person name="Wei D."/>
        </authorList>
    </citation>
    <scope>NUCLEOTIDE SEQUENCE [LARGE SCALE GENOMIC DNA]</scope>
    <source>
        <strain evidence="7 8">L-1-4w-11</strain>
    </source>
</reference>
<dbReference type="Proteomes" id="UP000309138">
    <property type="component" value="Unassembled WGS sequence"/>
</dbReference>
<accession>A0A4V6WRF7</accession>
<dbReference type="GO" id="GO:0046872">
    <property type="term" value="F:metal ion binding"/>
    <property type="evidence" value="ECO:0007669"/>
    <property type="project" value="UniProtKB-KW"/>
</dbReference>
<evidence type="ECO:0000313" key="8">
    <source>
        <dbReference type="Proteomes" id="UP000309138"/>
    </source>
</evidence>
<dbReference type="GO" id="GO:0006145">
    <property type="term" value="P:purine nucleobase catabolic process"/>
    <property type="evidence" value="ECO:0007669"/>
    <property type="project" value="TreeGrafter"/>
</dbReference>
<dbReference type="InterPro" id="IPR011059">
    <property type="entry name" value="Metal-dep_hydrolase_composite"/>
</dbReference>
<dbReference type="NCBIfam" id="NF006559">
    <property type="entry name" value="PRK09060.1"/>
    <property type="match status" value="1"/>
</dbReference>
<dbReference type="EC" id="3.5.2.3" evidence="7"/>
<comment type="caution">
    <text evidence="7">The sequence shown here is derived from an EMBL/GenBank/DDBJ whole genome shotgun (WGS) entry which is preliminary data.</text>
</comment>
<dbReference type="GO" id="GO:0005737">
    <property type="term" value="C:cytoplasm"/>
    <property type="evidence" value="ECO:0007669"/>
    <property type="project" value="TreeGrafter"/>
</dbReference>
<gene>
    <name evidence="7" type="ORF">FBR43_10435</name>
</gene>
<dbReference type="Gene3D" id="3.20.20.140">
    <property type="entry name" value="Metal-dependent hydrolases"/>
    <property type="match status" value="1"/>
</dbReference>
<evidence type="ECO:0000313" key="7">
    <source>
        <dbReference type="EMBL" id="TKD51128.1"/>
    </source>
</evidence>
<dbReference type="InterPro" id="IPR006680">
    <property type="entry name" value="Amidohydro-rel"/>
</dbReference>
<sequence length="443" mass="47484">MAGFDLKLAGGTVHLPGGPAETAVYVSDGRIVAIGGSHDAGETIDCTGLDILPGVIDSQVHFREPGLEHKEDLESGSRAAVMGGVTAVFEMPNTKPNTDSEAAIADKLARAHHRMWCDHAFYVGATSANAEQLRDLERLPGTAGVKIFMGSSTGDLLVSDDAVLARVLASGSRRVAIHAEDEDRMNARAAERVKGDPASHPVWRDDESAMIATRRIVALARAAGRRIHVLHISTPAELEYLAAHKDIVTCEATPQHLTLAGEEAYRDLGTHAQMNPPIRSGAHRDGLWHWLAQGVVDVLGSDHAPHTLEEKAATYPASPSGMPGVQTLLPLMLDHVAAGRLTLARLIDLTSAGPQRIFGLSGKGRIALGYDADFSIVDLKRRWIVTADWLQSRCGWSPFEGRELVGKPVGTVVRGRVAMWNDELVGSATGEPIRFESTAFSAR</sequence>
<protein>
    <submittedName>
        <fullName evidence="7">Dihydroorotase</fullName>
        <ecNumber evidence="7">3.5.2.3</ecNumber>
    </submittedName>
</protein>
<dbReference type="CDD" id="cd01318">
    <property type="entry name" value="DHOase_IIb"/>
    <property type="match status" value="1"/>
</dbReference>